<organism evidence="1 2">
    <name type="scientific">Caenorhabditis auriculariae</name>
    <dbReference type="NCBI Taxonomy" id="2777116"/>
    <lineage>
        <taxon>Eukaryota</taxon>
        <taxon>Metazoa</taxon>
        <taxon>Ecdysozoa</taxon>
        <taxon>Nematoda</taxon>
        <taxon>Chromadorea</taxon>
        <taxon>Rhabditida</taxon>
        <taxon>Rhabditina</taxon>
        <taxon>Rhabditomorpha</taxon>
        <taxon>Rhabditoidea</taxon>
        <taxon>Rhabditidae</taxon>
        <taxon>Peloderinae</taxon>
        <taxon>Caenorhabditis</taxon>
    </lineage>
</organism>
<dbReference type="AlphaFoldDB" id="A0A8S1H5M1"/>
<keyword evidence="2" id="KW-1185">Reference proteome</keyword>
<dbReference type="EMBL" id="CAJGYM010000016">
    <property type="protein sequence ID" value="CAD6190661.1"/>
    <property type="molecule type" value="Genomic_DNA"/>
</dbReference>
<evidence type="ECO:0000313" key="1">
    <source>
        <dbReference type="EMBL" id="CAD6190661.1"/>
    </source>
</evidence>
<comment type="caution">
    <text evidence="1">The sequence shown here is derived from an EMBL/GenBank/DDBJ whole genome shotgun (WGS) entry which is preliminary data.</text>
</comment>
<sequence>MPLEQTSRAEVPDNVEAPESSSLSSVALSMNWNEKHAASLHYTLLIVVFGYFHLTWKLARSSHAISGILTKTPRCCYFPRKGLITETLEIIGIFVAREVFLVLTDKKRNAAAEEEHDTFYLGKFERVNRRKTKKGLTLLSSPRLLL</sequence>
<protein>
    <submittedName>
        <fullName evidence="1">Uncharacterized protein</fullName>
    </submittedName>
</protein>
<accession>A0A8S1H5M1</accession>
<evidence type="ECO:0000313" key="2">
    <source>
        <dbReference type="Proteomes" id="UP000835052"/>
    </source>
</evidence>
<reference evidence="1" key="1">
    <citation type="submission" date="2020-10" db="EMBL/GenBank/DDBJ databases">
        <authorList>
            <person name="Kikuchi T."/>
        </authorList>
    </citation>
    <scope>NUCLEOTIDE SEQUENCE</scope>
    <source>
        <strain evidence="1">NKZ352</strain>
    </source>
</reference>
<proteinExistence type="predicted"/>
<dbReference type="Proteomes" id="UP000835052">
    <property type="component" value="Unassembled WGS sequence"/>
</dbReference>
<gene>
    <name evidence="1" type="ORF">CAUJ_LOCUS6580</name>
</gene>
<name>A0A8S1H5M1_9PELO</name>